<evidence type="ECO:0000313" key="2">
    <source>
        <dbReference type="EMBL" id="MFC7746167.1"/>
    </source>
</evidence>
<dbReference type="GO" id="GO:0032259">
    <property type="term" value="P:methylation"/>
    <property type="evidence" value="ECO:0007669"/>
    <property type="project" value="UniProtKB-KW"/>
</dbReference>
<dbReference type="InterPro" id="IPR013216">
    <property type="entry name" value="Methyltransf_11"/>
</dbReference>
<keyword evidence="2" id="KW-0808">Transferase</keyword>
<accession>A0ABW2UQG3</accession>
<dbReference type="CDD" id="cd02440">
    <property type="entry name" value="AdoMet_MTases"/>
    <property type="match status" value="1"/>
</dbReference>
<keyword evidence="3" id="KW-1185">Reference proteome</keyword>
<comment type="caution">
    <text evidence="2">The sequence shown here is derived from an EMBL/GenBank/DDBJ whole genome shotgun (WGS) entry which is preliminary data.</text>
</comment>
<dbReference type="SUPFAM" id="SSF53335">
    <property type="entry name" value="S-adenosyl-L-methionine-dependent methyltransferases"/>
    <property type="match status" value="1"/>
</dbReference>
<evidence type="ECO:0000313" key="3">
    <source>
        <dbReference type="Proteomes" id="UP001596620"/>
    </source>
</evidence>
<dbReference type="Pfam" id="PF08241">
    <property type="entry name" value="Methyltransf_11"/>
    <property type="match status" value="1"/>
</dbReference>
<dbReference type="PANTHER" id="PTHR43591">
    <property type="entry name" value="METHYLTRANSFERASE"/>
    <property type="match status" value="1"/>
</dbReference>
<evidence type="ECO:0000259" key="1">
    <source>
        <dbReference type="Pfam" id="PF08241"/>
    </source>
</evidence>
<dbReference type="PANTHER" id="PTHR43591:SF24">
    <property type="entry name" value="2-METHOXY-6-POLYPRENYL-1,4-BENZOQUINOL METHYLASE, MITOCHONDRIAL"/>
    <property type="match status" value="1"/>
</dbReference>
<dbReference type="InterPro" id="IPR029063">
    <property type="entry name" value="SAM-dependent_MTases_sf"/>
</dbReference>
<proteinExistence type="predicted"/>
<gene>
    <name evidence="2" type="ORF">ACFQU8_02795</name>
</gene>
<dbReference type="RefSeq" id="WP_382357651.1">
    <property type="nucleotide sequence ID" value="NZ_JBHTGR010000005.1"/>
</dbReference>
<dbReference type="GO" id="GO:0008168">
    <property type="term" value="F:methyltransferase activity"/>
    <property type="evidence" value="ECO:0007669"/>
    <property type="project" value="UniProtKB-KW"/>
</dbReference>
<reference evidence="3" key="1">
    <citation type="journal article" date="2019" name="Int. J. Syst. Evol. Microbiol.">
        <title>The Global Catalogue of Microorganisms (GCM) 10K type strain sequencing project: providing services to taxonomists for standard genome sequencing and annotation.</title>
        <authorList>
            <consortium name="The Broad Institute Genomics Platform"/>
            <consortium name="The Broad Institute Genome Sequencing Center for Infectious Disease"/>
            <person name="Wu L."/>
            <person name="Ma J."/>
        </authorList>
    </citation>
    <scope>NUCLEOTIDE SEQUENCE [LARGE SCALE GENOMIC DNA]</scope>
    <source>
        <strain evidence="3">JCM 30234</strain>
    </source>
</reference>
<dbReference type="EMBL" id="JBHTGR010000005">
    <property type="protein sequence ID" value="MFC7746167.1"/>
    <property type="molecule type" value="Genomic_DNA"/>
</dbReference>
<dbReference type="EC" id="2.1.1.-" evidence="2"/>
<dbReference type="Proteomes" id="UP001596620">
    <property type="component" value="Unassembled WGS sequence"/>
</dbReference>
<dbReference type="Gene3D" id="3.40.50.150">
    <property type="entry name" value="Vaccinia Virus protein VP39"/>
    <property type="match status" value="1"/>
</dbReference>
<name>A0ABW2UQG3_9BACI</name>
<protein>
    <submittedName>
        <fullName evidence="2">Class I SAM-dependent methyltransferase</fullName>
        <ecNumber evidence="2">2.1.1.-</ecNumber>
    </submittedName>
</protein>
<sequence length="193" mass="21675">MENKRFDPKNSDKLMNQARRDRLQPEKIMQHLDLKTEDNAVDLGAGPGLFTIPLAKQINGEVYAVDVEPAMLEKLKTNAEQEGVHGITYITSDLETLPLSDQSVTKVLNTFVIHEVDSAENAIREMNRILEPGGILLLVDWARIETESGPPLEQRFEADDMAERIQKNGFETEVMRPNPDENFAIKAVKTASC</sequence>
<feature type="domain" description="Methyltransferase type 11" evidence="1">
    <location>
        <begin position="41"/>
        <end position="137"/>
    </location>
</feature>
<organism evidence="2 3">
    <name type="scientific">Lentibacillus kimchii</name>
    <dbReference type="NCBI Taxonomy" id="1542911"/>
    <lineage>
        <taxon>Bacteria</taxon>
        <taxon>Bacillati</taxon>
        <taxon>Bacillota</taxon>
        <taxon>Bacilli</taxon>
        <taxon>Bacillales</taxon>
        <taxon>Bacillaceae</taxon>
        <taxon>Lentibacillus</taxon>
    </lineage>
</organism>
<keyword evidence="2" id="KW-0489">Methyltransferase</keyword>